<reference evidence="3" key="1">
    <citation type="journal article" date="2019" name="Environ. Microbiol.">
        <title>Fungal ecological strategies reflected in gene transcription - a case study of two litter decomposers.</title>
        <authorList>
            <person name="Barbi F."/>
            <person name="Kohler A."/>
            <person name="Barry K."/>
            <person name="Baskaran P."/>
            <person name="Daum C."/>
            <person name="Fauchery L."/>
            <person name="Ihrmark K."/>
            <person name="Kuo A."/>
            <person name="LaButti K."/>
            <person name="Lipzen A."/>
            <person name="Morin E."/>
            <person name="Grigoriev I.V."/>
            <person name="Henrissat B."/>
            <person name="Lindahl B."/>
            <person name="Martin F."/>
        </authorList>
    </citation>
    <scope>NUCLEOTIDE SEQUENCE</scope>
    <source>
        <strain evidence="3">JB14</strain>
    </source>
</reference>
<keyword evidence="4" id="KW-1185">Reference proteome</keyword>
<evidence type="ECO:0000256" key="1">
    <source>
        <dbReference type="SAM" id="MobiDB-lite"/>
    </source>
</evidence>
<protein>
    <submittedName>
        <fullName evidence="3">Uncharacterized protein</fullName>
    </submittedName>
</protein>
<gene>
    <name evidence="2" type="ORF">BT96DRAFT_947328</name>
    <name evidence="3" type="ORF">BT96DRAFT_947330</name>
</gene>
<organism evidence="3 4">
    <name type="scientific">Gymnopus androsaceus JB14</name>
    <dbReference type="NCBI Taxonomy" id="1447944"/>
    <lineage>
        <taxon>Eukaryota</taxon>
        <taxon>Fungi</taxon>
        <taxon>Dikarya</taxon>
        <taxon>Basidiomycota</taxon>
        <taxon>Agaricomycotina</taxon>
        <taxon>Agaricomycetes</taxon>
        <taxon>Agaricomycetidae</taxon>
        <taxon>Agaricales</taxon>
        <taxon>Marasmiineae</taxon>
        <taxon>Omphalotaceae</taxon>
        <taxon>Gymnopus</taxon>
    </lineage>
</organism>
<feature type="region of interest" description="Disordered" evidence="1">
    <location>
        <begin position="1"/>
        <end position="20"/>
    </location>
</feature>
<name>A0A6A4GU16_9AGAR</name>
<dbReference type="OrthoDB" id="9445482at2759"/>
<accession>A0A6A4GU16</accession>
<evidence type="ECO:0000313" key="3">
    <source>
        <dbReference type="EMBL" id="KAE9388820.1"/>
    </source>
</evidence>
<dbReference type="AlphaFoldDB" id="A0A6A4GU16"/>
<dbReference type="EMBL" id="ML769725">
    <property type="protein sequence ID" value="KAE9388817.1"/>
    <property type="molecule type" value="Genomic_DNA"/>
</dbReference>
<evidence type="ECO:0000313" key="2">
    <source>
        <dbReference type="EMBL" id="KAE9388817.1"/>
    </source>
</evidence>
<dbReference type="Proteomes" id="UP000799118">
    <property type="component" value="Unassembled WGS sequence"/>
</dbReference>
<proteinExistence type="predicted"/>
<dbReference type="EMBL" id="ML769725">
    <property type="protein sequence ID" value="KAE9388820.1"/>
    <property type="molecule type" value="Genomic_DNA"/>
</dbReference>
<sequence length="112" mass="12122">MEPWETLATPGKLRSMPGNPRNTLEILEKGLVIAQGSPRIFQESPEIVQGSPEILQESSEILQGSPEIPVGCLGTVQASLEIIQGSTEIQGSPRDPGTPQAIPELFALKWDY</sequence>
<evidence type="ECO:0000313" key="4">
    <source>
        <dbReference type="Proteomes" id="UP000799118"/>
    </source>
</evidence>